<keyword evidence="3 6" id="KW-0067">ATP-binding</keyword>
<evidence type="ECO:0000256" key="3">
    <source>
        <dbReference type="ARBA" id="ARBA00022840"/>
    </source>
</evidence>
<dbReference type="InterPro" id="IPR019821">
    <property type="entry name" value="Kinesin_motor_CS"/>
</dbReference>
<name>A0ABP0D3K7_9PEZI</name>
<feature type="compositionally biased region" description="Low complexity" evidence="7">
    <location>
        <begin position="1019"/>
        <end position="1041"/>
    </location>
</feature>
<reference evidence="9 10" key="1">
    <citation type="submission" date="2024-01" db="EMBL/GenBank/DDBJ databases">
        <authorList>
            <person name="Allen C."/>
            <person name="Tagirdzhanova G."/>
        </authorList>
    </citation>
    <scope>NUCLEOTIDE SEQUENCE [LARGE SCALE GENOMIC DNA]</scope>
    <source>
        <strain evidence="9 10">CBS 119000</strain>
    </source>
</reference>
<dbReference type="PROSITE" id="PS00411">
    <property type="entry name" value="KINESIN_MOTOR_1"/>
    <property type="match status" value="1"/>
</dbReference>
<dbReference type="SMART" id="SM00129">
    <property type="entry name" value="KISc"/>
    <property type="match status" value="1"/>
</dbReference>
<feature type="compositionally biased region" description="Polar residues" evidence="7">
    <location>
        <begin position="825"/>
        <end position="846"/>
    </location>
</feature>
<feature type="region of interest" description="Disordered" evidence="7">
    <location>
        <begin position="1066"/>
        <end position="1091"/>
    </location>
</feature>
<feature type="domain" description="Kinesin motor" evidence="8">
    <location>
        <begin position="10"/>
        <end position="381"/>
    </location>
</feature>
<gene>
    <name evidence="9" type="primary">KIP3</name>
    <name evidence="9" type="ORF">SEPCBS119000_000080</name>
</gene>
<evidence type="ECO:0000256" key="1">
    <source>
        <dbReference type="ARBA" id="ARBA00022701"/>
    </source>
</evidence>
<feature type="region of interest" description="Disordered" evidence="7">
    <location>
        <begin position="1103"/>
        <end position="1160"/>
    </location>
</feature>
<keyword evidence="10" id="KW-1185">Reference proteome</keyword>
<comment type="similarity">
    <text evidence="6">Belongs to the TRAFAC class myosin-kinesin ATPase superfamily. Kinesin family.</text>
</comment>
<evidence type="ECO:0000313" key="9">
    <source>
        <dbReference type="EMBL" id="CAK7262657.1"/>
    </source>
</evidence>
<dbReference type="InterPro" id="IPR001752">
    <property type="entry name" value="Kinesin_motor_dom"/>
</dbReference>
<feature type="compositionally biased region" description="Polar residues" evidence="7">
    <location>
        <begin position="726"/>
        <end position="739"/>
    </location>
</feature>
<dbReference type="Gene3D" id="3.40.850.10">
    <property type="entry name" value="Kinesin motor domain"/>
    <property type="match status" value="1"/>
</dbReference>
<accession>A0ABP0D3K7</accession>
<feature type="binding site" evidence="6">
    <location>
        <begin position="137"/>
        <end position="144"/>
    </location>
    <ligand>
        <name>ATP</name>
        <dbReference type="ChEBI" id="CHEBI:30616"/>
    </ligand>
</feature>
<proteinExistence type="inferred from homology"/>
<organism evidence="9 10">
    <name type="scientific">Sporothrix epigloea</name>
    <dbReference type="NCBI Taxonomy" id="1892477"/>
    <lineage>
        <taxon>Eukaryota</taxon>
        <taxon>Fungi</taxon>
        <taxon>Dikarya</taxon>
        <taxon>Ascomycota</taxon>
        <taxon>Pezizomycotina</taxon>
        <taxon>Sordariomycetes</taxon>
        <taxon>Sordariomycetidae</taxon>
        <taxon>Ophiostomatales</taxon>
        <taxon>Ophiostomataceae</taxon>
        <taxon>Sporothrix</taxon>
    </lineage>
</organism>
<dbReference type="SUPFAM" id="SSF52540">
    <property type="entry name" value="P-loop containing nucleoside triphosphate hydrolases"/>
    <property type="match status" value="1"/>
</dbReference>
<feature type="region of interest" description="Disordered" evidence="7">
    <location>
        <begin position="666"/>
        <end position="791"/>
    </location>
</feature>
<dbReference type="PANTHER" id="PTHR47968:SF13">
    <property type="entry name" value="KINESIN-LIKE PROTEIN KIF19 ISOFORM X1"/>
    <property type="match status" value="1"/>
</dbReference>
<feature type="compositionally biased region" description="Low complexity" evidence="7">
    <location>
        <begin position="715"/>
        <end position="724"/>
    </location>
</feature>
<evidence type="ECO:0000256" key="7">
    <source>
        <dbReference type="SAM" id="MobiDB-lite"/>
    </source>
</evidence>
<feature type="region of interest" description="Disordered" evidence="7">
    <location>
        <begin position="1204"/>
        <end position="1250"/>
    </location>
</feature>
<dbReference type="EMBL" id="CAWUON010000001">
    <property type="protein sequence ID" value="CAK7262657.1"/>
    <property type="molecule type" value="Genomic_DNA"/>
</dbReference>
<dbReference type="CDD" id="cd01370">
    <property type="entry name" value="KISc_KIP3_like"/>
    <property type="match status" value="1"/>
</dbReference>
<evidence type="ECO:0000256" key="4">
    <source>
        <dbReference type="ARBA" id="ARBA00023054"/>
    </source>
</evidence>
<dbReference type="InterPro" id="IPR027417">
    <property type="entry name" value="P-loop_NTPase"/>
</dbReference>
<dbReference type="PROSITE" id="PS50067">
    <property type="entry name" value="KINESIN_MOTOR_2"/>
    <property type="match status" value="1"/>
</dbReference>
<feature type="compositionally biased region" description="Polar residues" evidence="7">
    <location>
        <begin position="1107"/>
        <end position="1123"/>
    </location>
</feature>
<keyword evidence="4" id="KW-0175">Coiled coil</keyword>
<evidence type="ECO:0000313" key="10">
    <source>
        <dbReference type="Proteomes" id="UP001642502"/>
    </source>
</evidence>
<dbReference type="PANTHER" id="PTHR47968">
    <property type="entry name" value="CENTROMERE PROTEIN E"/>
    <property type="match status" value="1"/>
</dbReference>
<evidence type="ECO:0000256" key="5">
    <source>
        <dbReference type="ARBA" id="ARBA00023175"/>
    </source>
</evidence>
<dbReference type="InterPro" id="IPR027640">
    <property type="entry name" value="Kinesin-like_fam"/>
</dbReference>
<feature type="compositionally biased region" description="Low complexity" evidence="7">
    <location>
        <begin position="992"/>
        <end position="1002"/>
    </location>
</feature>
<feature type="region of interest" description="Disordered" evidence="7">
    <location>
        <begin position="991"/>
        <end position="1048"/>
    </location>
</feature>
<dbReference type="Pfam" id="PF00225">
    <property type="entry name" value="Kinesin"/>
    <property type="match status" value="1"/>
</dbReference>
<protein>
    <submittedName>
        <fullName evidence="9">Tubulin-dependent ATPase kip3</fullName>
    </submittedName>
</protein>
<feature type="compositionally biased region" description="Low complexity" evidence="7">
    <location>
        <begin position="669"/>
        <end position="685"/>
    </location>
</feature>
<comment type="caution">
    <text evidence="9">The sequence shown here is derived from an EMBL/GenBank/DDBJ whole genome shotgun (WGS) entry which is preliminary data.</text>
</comment>
<evidence type="ECO:0000259" key="8">
    <source>
        <dbReference type="PROSITE" id="PS50067"/>
    </source>
</evidence>
<feature type="compositionally biased region" description="Polar residues" evidence="7">
    <location>
        <begin position="1075"/>
        <end position="1091"/>
    </location>
</feature>
<keyword evidence="2 6" id="KW-0547">Nucleotide-binding</keyword>
<feature type="region of interest" description="Disordered" evidence="7">
    <location>
        <begin position="815"/>
        <end position="869"/>
    </location>
</feature>
<dbReference type="PRINTS" id="PR00380">
    <property type="entry name" value="KINESINHEAVY"/>
</dbReference>
<evidence type="ECO:0000256" key="2">
    <source>
        <dbReference type="ARBA" id="ARBA00022741"/>
    </source>
</evidence>
<feature type="region of interest" description="Disordered" evidence="7">
    <location>
        <begin position="885"/>
        <end position="960"/>
    </location>
</feature>
<sequence>MLPTDPGASSIVVAVRVRPFTIREAAQLAKSDDGTLFLGDGSLAAAPTPKLNQKGLRSVIKVVDDRCLVFDPPEDNPVQKFSRSVVPATGKRVKDQVFAFDRIFDDNASQMDVYEGTTKGLLDSVLDGYNATVFAYGATGCGKTHTITGTAQQPGIIFMTMQELFEKIGERSDEKVTELSLSYLEIYNETIRDLLVPGGSKQGLMLREDTNQAVTVAGLTSHHPRDVQEVMDMIVQGNEFRTVSPTEANAVSSRSHAVLQINVAQRDRNASVNEPHTMATLSIIDLAGSERASATKNRGERLLEGANINKSLLALGGCINALCDPRKKNHVPYRNSKLTRLLKFSLGGNCKTVMIVCVSPSSAHFDETQNTLRYANRAKNIQTKVTRNVFNVNRHVKDFLVKIDEQMALINELKAQQKDAEYAFGLKVRKQLDKRDLLARESIQRLRVAYMNALPDRQQKVMDMKKLRCVERRLTTLTAWADAFDMFGERSVPEEAAEDEVLTPTPELPSALTAMRKTVRGIMAELEHSRHHLHQKMERSNWERPLDTALQHSIAQISSATFEGVATVDTSETVASLTREAELLKANFAREAYIEVLEQEKTTGAQGDALMMRTLLSAHFEIMSSLSSTLGMPRDQAVAHGQRLIRRLIDTGVTTASRIVKPDAELSQSLSASTNSFTASTSSTAGRFSLGGMDAFPPSKRGTPRRKRSLGGAGSSSSHAARPRTSIGSASHLTTSPNKGSPRRPRKVMPGGSRKSISFTPAKKKQHSTSARRDSNASSGSFKRSVRWRDDETETGTLADFVSPRKPMIVVETAVSEKDAGRAASESTKQASDMQEMPSLSRSTMETVPEVAEAEGTPKQLPLAAPAVPPSALPAYLSRTDIVETDEDDDSSLNAPELSVLPGSSMLPAVPGGGPTSKSSRFKDGYLSRPRPSYSMGGHNSSSDTELAPPALSFPVNGSTLKKSTPLRNVSLPRAINQQLTPPSATRIASYSGLNNLGSSGSPKTRIGLPSAAGDNENRPPSNTLSLLPTRLRSPSPRSSLANSDSETTTLELNSAIDAQKLRSAIHSAKKASAPGSSNGTHPSSVLSGSSARRFSIGGAHHHRVSASYSGPTAALASSANGISRQRRRSAERRRSPPITCSIDVESGGSGSGSTNPLPTQTSHFALTPGQARRMNMGGSLRLESSLGGSGSPRERGRDRLIAAMEPPSSAKESSGIGMRRVTVGTAGTPGDTDGMGKRDTSLRPSLAWR</sequence>
<dbReference type="InterPro" id="IPR036961">
    <property type="entry name" value="Kinesin_motor_dom_sf"/>
</dbReference>
<keyword evidence="1" id="KW-0493">Microtubule</keyword>
<evidence type="ECO:0000256" key="6">
    <source>
        <dbReference type="PROSITE-ProRule" id="PRU00283"/>
    </source>
</evidence>
<dbReference type="Proteomes" id="UP001642502">
    <property type="component" value="Unassembled WGS sequence"/>
</dbReference>
<keyword evidence="5 6" id="KW-0505">Motor protein</keyword>